<evidence type="ECO:0000259" key="3">
    <source>
        <dbReference type="PROSITE" id="PS51840"/>
    </source>
</evidence>
<feature type="domain" description="C2 NT-type" evidence="3">
    <location>
        <begin position="6"/>
        <end position="161"/>
    </location>
</feature>
<feature type="coiled-coil region" evidence="1">
    <location>
        <begin position="1277"/>
        <end position="1322"/>
    </location>
</feature>
<dbReference type="Pfam" id="PF10358">
    <property type="entry name" value="NT-C2"/>
    <property type="match status" value="1"/>
</dbReference>
<dbReference type="PANTHER" id="PTHR34452">
    <property type="entry name" value="MYOSIN HEAVY CHAIN-RELATED PROTEIN"/>
    <property type="match status" value="1"/>
</dbReference>
<reference evidence="4" key="1">
    <citation type="submission" date="2019-11" db="EMBL/GenBank/DDBJ databases">
        <authorList>
            <person name="Liu Y."/>
            <person name="Hou J."/>
            <person name="Li T.-Q."/>
            <person name="Guan C.-H."/>
            <person name="Wu X."/>
            <person name="Wu H.-Z."/>
            <person name="Ling F."/>
            <person name="Zhang R."/>
            <person name="Shi X.-G."/>
            <person name="Ren J.-P."/>
            <person name="Chen E.-F."/>
            <person name="Sun J.-M."/>
        </authorList>
    </citation>
    <scope>NUCLEOTIDE SEQUENCE</scope>
    <source>
        <strain evidence="4">Adult_tree_wgs_1</strain>
        <tissue evidence="4">Leaves</tissue>
    </source>
</reference>
<feature type="compositionally biased region" description="Polar residues" evidence="2">
    <location>
        <begin position="1958"/>
        <end position="1972"/>
    </location>
</feature>
<feature type="coiled-coil region" evidence="1">
    <location>
        <begin position="1362"/>
        <end position="1389"/>
    </location>
</feature>
<keyword evidence="5" id="KW-1185">Reference proteome</keyword>
<dbReference type="PROSITE" id="PS51840">
    <property type="entry name" value="C2_NT"/>
    <property type="match status" value="1"/>
</dbReference>
<organism evidence="4 5">
    <name type="scientific">Rhododendron simsii</name>
    <name type="common">Sims's rhododendron</name>
    <dbReference type="NCBI Taxonomy" id="118357"/>
    <lineage>
        <taxon>Eukaryota</taxon>
        <taxon>Viridiplantae</taxon>
        <taxon>Streptophyta</taxon>
        <taxon>Embryophyta</taxon>
        <taxon>Tracheophyta</taxon>
        <taxon>Spermatophyta</taxon>
        <taxon>Magnoliopsida</taxon>
        <taxon>eudicotyledons</taxon>
        <taxon>Gunneridae</taxon>
        <taxon>Pentapetalae</taxon>
        <taxon>asterids</taxon>
        <taxon>Ericales</taxon>
        <taxon>Ericaceae</taxon>
        <taxon>Ericoideae</taxon>
        <taxon>Rhodoreae</taxon>
        <taxon>Rhododendron</taxon>
    </lineage>
</organism>
<proteinExistence type="predicted"/>
<name>A0A834GRR3_RHOSS</name>
<feature type="coiled-coil region" evidence="1">
    <location>
        <begin position="1506"/>
        <end position="1664"/>
    </location>
</feature>
<evidence type="ECO:0000256" key="1">
    <source>
        <dbReference type="SAM" id="Coils"/>
    </source>
</evidence>
<protein>
    <recommendedName>
        <fullName evidence="3">C2 NT-type domain-containing protein</fullName>
    </recommendedName>
</protein>
<dbReference type="Proteomes" id="UP000626092">
    <property type="component" value="Unassembled WGS sequence"/>
</dbReference>
<feature type="coiled-coil region" evidence="1">
    <location>
        <begin position="1429"/>
        <end position="1470"/>
    </location>
</feature>
<feature type="region of interest" description="Disordered" evidence="2">
    <location>
        <begin position="283"/>
        <end position="303"/>
    </location>
</feature>
<comment type="caution">
    <text evidence="4">The sequence shown here is derived from an EMBL/GenBank/DDBJ whole genome shotgun (WGS) entry which is preliminary data.</text>
</comment>
<gene>
    <name evidence="4" type="ORF">RHSIM_Rhsim06G0086600</name>
</gene>
<accession>A0A834GRR3</accession>
<dbReference type="EMBL" id="WJXA01000006">
    <property type="protein sequence ID" value="KAF7140695.1"/>
    <property type="molecule type" value="Genomic_DNA"/>
</dbReference>
<dbReference type="InterPro" id="IPR019448">
    <property type="entry name" value="NT-C2"/>
</dbReference>
<evidence type="ECO:0000256" key="2">
    <source>
        <dbReference type="SAM" id="MobiDB-lite"/>
    </source>
</evidence>
<dbReference type="PANTHER" id="PTHR34452:SF1">
    <property type="entry name" value="SPORULATION-SPECIFIC PROTEIN"/>
    <property type="match status" value="1"/>
</dbReference>
<feature type="coiled-coil region" evidence="1">
    <location>
        <begin position="1904"/>
        <end position="1938"/>
    </location>
</feature>
<feature type="compositionally biased region" description="Basic and acidic residues" evidence="2">
    <location>
        <begin position="286"/>
        <end position="296"/>
    </location>
</feature>
<feature type="region of interest" description="Disordered" evidence="2">
    <location>
        <begin position="1958"/>
        <end position="1978"/>
    </location>
</feature>
<evidence type="ECO:0000313" key="5">
    <source>
        <dbReference type="Proteomes" id="UP000626092"/>
    </source>
</evidence>
<evidence type="ECO:0000313" key="4">
    <source>
        <dbReference type="EMBL" id="KAF7140695.1"/>
    </source>
</evidence>
<keyword evidence="1" id="KW-0175">Coiled coil</keyword>
<dbReference type="OrthoDB" id="2018427at2759"/>
<feature type="coiled-coil region" evidence="1">
    <location>
        <begin position="862"/>
        <end position="1044"/>
    </location>
</feature>
<sequence length="1978" mass="225480">MSRVAKWKLEKTKVKVVFRLQFHATHVESYLSDMSQFQPSGYMKFKIPQAAWDKLFISFIPADSGKATAKTTKANVRNGACKWGDPIYETTRLLQDSKSKQYDEKIYKFVVAMGSSRSSILGEACINLADYADALKPSIVALPLHGCDSATILHVTVQLLTSKTGFREFEQQRELRERGLQTGIELNRHDEVGPGKVSSSVEYGNDQMDKVNARVRFRPESRDLPSLEQEVGLNEDYADSAVGFDGSSNTSESLYAEKHDASSTHEIESLKSTVSGDLNGLSHCQSPREEKGDTSGHRHLAQGSSDWVHGWSSDYSMDNDLVVAYEESSRLRSSLELAESSILELKLEISSLQSNADEIGIETQKFAHQLASEISSGEELAEEVSLMRSECSKLKGDLEQLRSPTLKGLSIVEDKIRELQHKLYLGFHDRDLRFLHSDMEALLVFLQGLKQGTEGTSCKLNLPSEIATMEFSQISLGSEKSILGNGLDLDLYQPLDMLHCLSIEPNSTGVSTSEMKGKIFELLRELDEAKAEREILSRKTDQMECYYEALVQELEENQKQMLVELQNLRNEHSTCLYTIATTSSDMESMRQDMNEQILRFAEERRELDSNNRELERRAITSEAALRRARLNYSIAVDQLQKDLDLLSFQVVSMFETNENIIKQALSETSQPCFLGHPDANWSPEGSDSNKIVQCKNQNGGENKQAFSSDILLEDMKKSILLQEGLYLKVEEELSEMHVVNLNLDVFSKILQEILLEASVDTMFMKGKIVELARELDLSNKSKNYLMLQLQTAMDDVEVLNEYKASCTAKCSDMALKNQVLEAKFESVSSENCLLTQKITEWDALMRECRSYESKYLVCSTEKADLANLLKQETLENGNLQKEISSLKEELKTVKSERELAQVSSSAANSEIMAVKQKFKHDIHNMGSRVEKLNALAEKLQLELETLANKFHISSSDADEKYVHQNEELLADLLLLESELEKLTSKNLDLSKEILDLDTVTEEVGKSKLKIAELTQETQDLRMSLRDKTEESVKLASELDSLKESLRCLLDELHVERSFRGNLEGTIADLTSRLDENQHFRQLASDLQEEKSRDCLILQQKNEECIEKLHEEISRLAEVDSELSKMDGYVIAADVKVIFLRTQCETQTEELRKMLFDVEVMLNRSLGGEAHWIEENAMLMNSVESLRSELKDSVAQHERLSNLNSIMSFQLEECKKNVANMEAGFLKDKREHGLEVQQLKHMLVLSQQEMDTLRSDLRESAAQYGVISDLNSIMSVQLEEYNKKVATLEVQLSNDKSEHNLEVQQLKNMLVLSKEEIDTLRLELKDYVARHGVLSDLNSTMASHLEECKNMLANLEVGFSKDKSEHSLEVEQLKHKLLLYEEDIDTLRLELKESVAQHGVLSDLNRFMTTQLEEYKEKLETLAFHSFKEKSEHSLEVQQLKRILDLSEEEIDNLMSSKEELEITIKLFKAKLDEVHVHMASQDEYNDELTQRLSEQILKTEEFKNLSIHLRDLKEEAEAECAKAREKKEFEGQSVAMQDTLRIAFIKEQYENRLQELRQQLSVSKKHGEEMLWKLQDSVDELEERKKSEASHLRTNEELSLKISELEAELQSVVSEKREKMKGYDRVKAELECALLSLECCREEKQMVEDSLKECNEENNRIAAELTLTQGQLENIAADGNGSTGKPCLNCMNQHRLRNCEELESASTTPRIGGERTVPANMQTFEHYCSVLTFEGDLVTQSKDGITKHSFLEQGALLQNDAKHLAVINGHFKTQRLKCSMDNLQKELERMKSENSLPLDDLHFDPNSRGLQTELVQLHKCTFLRPLFLAFFLMGFYKANEELRGIFPLFNEFPGSGNALERLLALEIELAEALRTKQKSNTLFQSSFLKQHTDEQAIFQSFRDINELIEEMLELKGRYAAVENELKDMHDRYSRLSLQFAEVEGERQKLSMTLKNARTPKTFNHLSRSSSATVGDHPS</sequence>
<feature type="coiled-coil region" evidence="1">
    <location>
        <begin position="512"/>
        <end position="631"/>
    </location>
</feature>